<sequence>MRLSAYTLVAICATVASSADLNVPSVISEFYPSETPKIDGNASTSLAEALHSIQSTWQNSHKFTSARDAIYSAAPTGEVQSSLAKSGWNYGQVTTQKWYKDVPKAQKTDIADYRKAVESAAAKIIGTPSKSKNGCMPTGVPMMMGAVGVIGGAVVAAM</sequence>
<evidence type="ECO:0000256" key="1">
    <source>
        <dbReference type="SAM" id="SignalP"/>
    </source>
</evidence>
<protein>
    <submittedName>
        <fullName evidence="2">Uncharacterized protein</fullName>
    </submittedName>
</protein>
<dbReference type="InParanoid" id="A0A1E1JZT3"/>
<name>A0A1E1JZT3_9HELO</name>
<feature type="chain" id="PRO_5009445421" evidence="1">
    <location>
        <begin position="19"/>
        <end position="158"/>
    </location>
</feature>
<accession>A0A1E1JZT3</accession>
<comment type="caution">
    <text evidence="2">The sequence shown here is derived from an EMBL/GenBank/DDBJ whole genome shotgun (WGS) entry which is preliminary data.</text>
</comment>
<keyword evidence="3" id="KW-1185">Reference proteome</keyword>
<dbReference type="EMBL" id="FJUW01000004">
    <property type="protein sequence ID" value="CZS91387.1"/>
    <property type="molecule type" value="Genomic_DNA"/>
</dbReference>
<feature type="signal peptide" evidence="1">
    <location>
        <begin position="1"/>
        <end position="18"/>
    </location>
</feature>
<proteinExistence type="predicted"/>
<evidence type="ECO:0000313" key="2">
    <source>
        <dbReference type="EMBL" id="CZS91387.1"/>
    </source>
</evidence>
<dbReference type="AlphaFoldDB" id="A0A1E1JZT3"/>
<keyword evidence="1" id="KW-0732">Signal</keyword>
<organism evidence="2 3">
    <name type="scientific">Rhynchosporium graminicola</name>
    <dbReference type="NCBI Taxonomy" id="2792576"/>
    <lineage>
        <taxon>Eukaryota</taxon>
        <taxon>Fungi</taxon>
        <taxon>Dikarya</taxon>
        <taxon>Ascomycota</taxon>
        <taxon>Pezizomycotina</taxon>
        <taxon>Leotiomycetes</taxon>
        <taxon>Helotiales</taxon>
        <taxon>Ploettnerulaceae</taxon>
        <taxon>Rhynchosporium</taxon>
    </lineage>
</organism>
<evidence type="ECO:0000313" key="3">
    <source>
        <dbReference type="Proteomes" id="UP000178129"/>
    </source>
</evidence>
<gene>
    <name evidence="2" type="ORF">RCO7_07112</name>
</gene>
<dbReference type="Proteomes" id="UP000178129">
    <property type="component" value="Unassembled WGS sequence"/>
</dbReference>
<reference evidence="3" key="1">
    <citation type="submission" date="2016-03" db="EMBL/GenBank/DDBJ databases">
        <authorList>
            <person name="Ploux O."/>
        </authorList>
    </citation>
    <scope>NUCLEOTIDE SEQUENCE [LARGE SCALE GENOMIC DNA]</scope>
    <source>
        <strain evidence="3">UK7</strain>
    </source>
</reference>